<dbReference type="Proteomes" id="UP000198357">
    <property type="component" value="Chromosome"/>
</dbReference>
<proteinExistence type="predicted"/>
<accession>A0AB33CQG4</accession>
<evidence type="ECO:0008006" key="3">
    <source>
        <dbReference type="Google" id="ProtNLM"/>
    </source>
</evidence>
<evidence type="ECO:0000313" key="1">
    <source>
        <dbReference type="EMBL" id="ASK93086.1"/>
    </source>
</evidence>
<dbReference type="EMBL" id="CP022263">
    <property type="protein sequence ID" value="ASK93086.1"/>
    <property type="molecule type" value="Genomic_DNA"/>
</dbReference>
<sequence length="218" mass="24916">MRVAVNRATSSSLIIDIDEWVVHNHGDTPSCPICGEDMRISADLSTERATHFAHQKGSKCPTVKAAANAYSIFKAVERSGPAEARKVKQYALDNIESIYYRASSNCPQLKWKEFLPLLERATDWNAWSFKDFNVNFIPYMLLCCADEFHGKRNTTRPKTIFFVLDPSAGNAEFWHKPPDGKRFIWRVVKSTRNVTEMAMQAGEVEPWYRAKARINLKL</sequence>
<name>A0AB33CQG4_XANCI</name>
<reference evidence="1 2" key="1">
    <citation type="submission" date="2017-06" db="EMBL/GenBank/DDBJ databases">
        <title>First complete genome sequences of Xanthomonas citri pv. vignicola strains CFBP 7111, CFBP 7112 and CFBP 7113 using long-read technology.</title>
        <authorList>
            <person name="Ruh M."/>
            <person name="Briand M."/>
            <person name="Bonneau S."/>
            <person name="Jacques M.A."/>
            <person name="Chen N.W.G."/>
        </authorList>
    </citation>
    <scope>NUCLEOTIDE SEQUENCE [LARGE SCALE GENOMIC DNA]</scope>
    <source>
        <strain evidence="1 2">CFBP7111</strain>
    </source>
</reference>
<evidence type="ECO:0000313" key="2">
    <source>
        <dbReference type="Proteomes" id="UP000198357"/>
    </source>
</evidence>
<organism evidence="1 2">
    <name type="scientific">Xanthomonas citri pv. vignicola</name>
    <dbReference type="NCBI Taxonomy" id="473426"/>
    <lineage>
        <taxon>Bacteria</taxon>
        <taxon>Pseudomonadati</taxon>
        <taxon>Pseudomonadota</taxon>
        <taxon>Gammaproteobacteria</taxon>
        <taxon>Lysobacterales</taxon>
        <taxon>Lysobacteraceae</taxon>
        <taxon>Xanthomonas</taxon>
    </lineage>
</organism>
<dbReference type="AlphaFoldDB" id="A0AB33CQG4"/>
<gene>
    <name evidence="1" type="ORF">XcvCFBP7111P_17655</name>
</gene>
<protein>
    <recommendedName>
        <fullName evidence="3">Competence protein</fullName>
    </recommendedName>
</protein>